<dbReference type="AlphaFoldDB" id="A0A7J6NCD8"/>
<evidence type="ECO:0000313" key="1">
    <source>
        <dbReference type="EMBL" id="KAF4680581.1"/>
    </source>
</evidence>
<reference evidence="1 2" key="1">
    <citation type="submission" date="2020-04" db="EMBL/GenBank/DDBJ databases">
        <title>Perkinsus olseni comparative genomics.</title>
        <authorList>
            <person name="Bogema D.R."/>
        </authorList>
    </citation>
    <scope>NUCLEOTIDE SEQUENCE [LARGE SCALE GENOMIC DNA]</scope>
    <source>
        <strain evidence="1">00978-12</strain>
    </source>
</reference>
<proteinExistence type="predicted"/>
<sequence length="298" mass="32985">MGCCGSDLAGEDDAGMLTRHDSDWSVPSVVHLELTMQPSKAYSVASPSPRGNASVRSIVSQVNARKWSEEMFEEKLANRRRDRAHFPLFLRCLMKLFPVVRIYPIGSSCDPSPVLKSLGLSSTPATLELDTKYYTCSVGVVCRSRELNEEPSEAVVVVVDRPGSVCLPESRFDESAVKLMVALDPMTAAAEEWCWDRGFEVVDFHEEPERVLEALKMHHWSNAKLKTAHEAGGAKQEGSVKKANEVSIEELDGLMGEIKAAHDLALRGGSDVERKQRAEQLAMRLMQCMESDSEDEDA</sequence>
<organism evidence="1 2">
    <name type="scientific">Perkinsus olseni</name>
    <name type="common">Perkinsus atlanticus</name>
    <dbReference type="NCBI Taxonomy" id="32597"/>
    <lineage>
        <taxon>Eukaryota</taxon>
        <taxon>Sar</taxon>
        <taxon>Alveolata</taxon>
        <taxon>Perkinsozoa</taxon>
        <taxon>Perkinsea</taxon>
        <taxon>Perkinsida</taxon>
        <taxon>Perkinsidae</taxon>
        <taxon>Perkinsus</taxon>
    </lineage>
</organism>
<name>A0A7J6NCD8_PEROL</name>
<dbReference type="EMBL" id="JABANP010000594">
    <property type="protein sequence ID" value="KAF4680581.1"/>
    <property type="molecule type" value="Genomic_DNA"/>
</dbReference>
<comment type="caution">
    <text evidence="1">The sequence shown here is derived from an EMBL/GenBank/DDBJ whole genome shotgun (WGS) entry which is preliminary data.</text>
</comment>
<protein>
    <submittedName>
        <fullName evidence="1">Uncharacterized protein</fullName>
    </submittedName>
</protein>
<dbReference type="Proteomes" id="UP000541610">
    <property type="component" value="Unassembled WGS sequence"/>
</dbReference>
<evidence type="ECO:0000313" key="2">
    <source>
        <dbReference type="Proteomes" id="UP000541610"/>
    </source>
</evidence>
<accession>A0A7J6NCD8</accession>
<gene>
    <name evidence="1" type="ORF">FOZ60_013256</name>
</gene>